<evidence type="ECO:0000313" key="1">
    <source>
        <dbReference type="EMBL" id="JAD55378.1"/>
    </source>
</evidence>
<organism evidence="1">
    <name type="scientific">Arundo donax</name>
    <name type="common">Giant reed</name>
    <name type="synonym">Donax arundinaceus</name>
    <dbReference type="NCBI Taxonomy" id="35708"/>
    <lineage>
        <taxon>Eukaryota</taxon>
        <taxon>Viridiplantae</taxon>
        <taxon>Streptophyta</taxon>
        <taxon>Embryophyta</taxon>
        <taxon>Tracheophyta</taxon>
        <taxon>Spermatophyta</taxon>
        <taxon>Magnoliopsida</taxon>
        <taxon>Liliopsida</taxon>
        <taxon>Poales</taxon>
        <taxon>Poaceae</taxon>
        <taxon>PACMAD clade</taxon>
        <taxon>Arundinoideae</taxon>
        <taxon>Arundineae</taxon>
        <taxon>Arundo</taxon>
    </lineage>
</organism>
<accession>A0A0A9AZQ5</accession>
<name>A0A0A9AZQ5_ARUDO</name>
<dbReference type="AlphaFoldDB" id="A0A0A9AZQ5"/>
<reference evidence="1" key="2">
    <citation type="journal article" date="2015" name="Data Brief">
        <title>Shoot transcriptome of the giant reed, Arundo donax.</title>
        <authorList>
            <person name="Barrero R.A."/>
            <person name="Guerrero F.D."/>
            <person name="Moolhuijzen P."/>
            <person name="Goolsby J.A."/>
            <person name="Tidwell J."/>
            <person name="Bellgard S.E."/>
            <person name="Bellgard M.I."/>
        </authorList>
    </citation>
    <scope>NUCLEOTIDE SEQUENCE</scope>
    <source>
        <tissue evidence="1">Shoot tissue taken approximately 20 cm above the soil surface</tissue>
    </source>
</reference>
<proteinExistence type="predicted"/>
<protein>
    <submittedName>
        <fullName evidence="1">Uncharacterized protein</fullName>
    </submittedName>
</protein>
<sequence>MHACMVQLTMDISYHTPVSIGFCIACMRFPVLAAADYCPVT</sequence>
<dbReference type="EMBL" id="GBRH01242517">
    <property type="protein sequence ID" value="JAD55378.1"/>
    <property type="molecule type" value="Transcribed_RNA"/>
</dbReference>
<reference evidence="1" key="1">
    <citation type="submission" date="2014-09" db="EMBL/GenBank/DDBJ databases">
        <authorList>
            <person name="Magalhaes I.L.F."/>
            <person name="Oliveira U."/>
            <person name="Santos F.R."/>
            <person name="Vidigal T.H.D.A."/>
            <person name="Brescovit A.D."/>
            <person name="Santos A.J."/>
        </authorList>
    </citation>
    <scope>NUCLEOTIDE SEQUENCE</scope>
    <source>
        <tissue evidence="1">Shoot tissue taken approximately 20 cm above the soil surface</tissue>
    </source>
</reference>